<keyword evidence="4" id="KW-0677">Repeat</keyword>
<dbReference type="InterPro" id="IPR009016">
    <property type="entry name" value="Fe_hydrogenase"/>
</dbReference>
<dbReference type="CDD" id="cd00207">
    <property type="entry name" value="fer2"/>
    <property type="match status" value="1"/>
</dbReference>
<dbReference type="Pfam" id="PF02256">
    <property type="entry name" value="Fe_hyd_SSU"/>
    <property type="match status" value="1"/>
</dbReference>
<dbReference type="InterPro" id="IPR036010">
    <property type="entry name" value="2Fe-2S_ferredoxin-like_sf"/>
</dbReference>
<dbReference type="PROSITE" id="PS51379">
    <property type="entry name" value="4FE4S_FER_2"/>
    <property type="match status" value="2"/>
</dbReference>
<evidence type="ECO:0000259" key="7">
    <source>
        <dbReference type="PROSITE" id="PS51085"/>
    </source>
</evidence>
<dbReference type="InterPro" id="IPR003149">
    <property type="entry name" value="Fe_hydrogenase_ssu"/>
</dbReference>
<evidence type="ECO:0000259" key="9">
    <source>
        <dbReference type="PROSITE" id="PS51839"/>
    </source>
</evidence>
<dbReference type="InterPro" id="IPR036991">
    <property type="entry name" value="Fe_hydrogenase_ssu_sf"/>
</dbReference>
<evidence type="ECO:0000313" key="11">
    <source>
        <dbReference type="Proteomes" id="UP001238179"/>
    </source>
</evidence>
<evidence type="ECO:0000256" key="5">
    <source>
        <dbReference type="ARBA" id="ARBA00023004"/>
    </source>
</evidence>
<evidence type="ECO:0000256" key="2">
    <source>
        <dbReference type="ARBA" id="ARBA00022485"/>
    </source>
</evidence>
<keyword evidence="2" id="KW-0004">4Fe-4S</keyword>
<dbReference type="InterPro" id="IPR050340">
    <property type="entry name" value="Cytosolic_Fe-S_CAF"/>
</dbReference>
<dbReference type="SMART" id="SM00929">
    <property type="entry name" value="NADH-G_4Fe-4S_3"/>
    <property type="match status" value="1"/>
</dbReference>
<reference evidence="11" key="1">
    <citation type="journal article" date="2023" name="Int. J. Syst. Evol. Microbiol.">
        <title>Mesoterricola silvestris gen. nov., sp. nov., Mesoterricola sediminis sp. nov., Geothrix oryzae sp. nov., Geothrix edaphica sp. nov., Geothrix rubra sp. nov., and Geothrix limicola sp. nov., six novel members of Acidobacteriota isolated from soils.</title>
        <authorList>
            <person name="Itoh H."/>
            <person name="Sugisawa Y."/>
            <person name="Mise K."/>
            <person name="Xu Z."/>
            <person name="Kuniyasu M."/>
            <person name="Ushijima N."/>
            <person name="Kawano K."/>
            <person name="Kobayashi E."/>
            <person name="Shiratori Y."/>
            <person name="Masuda Y."/>
            <person name="Senoo K."/>
        </authorList>
    </citation>
    <scope>NUCLEOTIDE SEQUENCE [LARGE SCALE GENOMIC DNA]</scope>
    <source>
        <strain evidence="11">W79</strain>
    </source>
</reference>
<dbReference type="InterPro" id="IPR000283">
    <property type="entry name" value="NADH_UbQ_OxRdtase_75kDa_su_CS"/>
</dbReference>
<dbReference type="GO" id="GO:0008901">
    <property type="term" value="F:ferredoxin hydrogenase activity"/>
    <property type="evidence" value="ECO:0007669"/>
    <property type="project" value="InterPro"/>
</dbReference>
<dbReference type="Pfam" id="PF01257">
    <property type="entry name" value="2Fe-2S_thioredx"/>
    <property type="match status" value="1"/>
</dbReference>
<accession>A0AA48K7J5</accession>
<dbReference type="PROSITE" id="PS00198">
    <property type="entry name" value="4FE4S_FER_1"/>
    <property type="match status" value="1"/>
</dbReference>
<feature type="domain" description="4Fe-4S ferredoxin-type" evidence="8">
    <location>
        <begin position="139"/>
        <end position="169"/>
    </location>
</feature>
<dbReference type="SUPFAM" id="SSF54292">
    <property type="entry name" value="2Fe-2S ferredoxin-like"/>
    <property type="match status" value="1"/>
</dbReference>
<dbReference type="Pfam" id="PF02906">
    <property type="entry name" value="Fe_hyd_lg_C"/>
    <property type="match status" value="1"/>
</dbReference>
<dbReference type="Gene3D" id="3.10.20.740">
    <property type="match status" value="1"/>
</dbReference>
<dbReference type="GO" id="GO:0042773">
    <property type="term" value="P:ATP synthesis coupled electron transport"/>
    <property type="evidence" value="ECO:0007669"/>
    <property type="project" value="InterPro"/>
</dbReference>
<dbReference type="Proteomes" id="UP001238179">
    <property type="component" value="Chromosome"/>
</dbReference>
<dbReference type="GO" id="GO:0008137">
    <property type="term" value="F:NADH dehydrogenase (ubiquinone) activity"/>
    <property type="evidence" value="ECO:0007669"/>
    <property type="project" value="InterPro"/>
</dbReference>
<dbReference type="Pfam" id="PF12838">
    <property type="entry name" value="Fer4_7"/>
    <property type="match status" value="1"/>
</dbReference>
<dbReference type="GO" id="GO:0005506">
    <property type="term" value="F:iron ion binding"/>
    <property type="evidence" value="ECO:0007669"/>
    <property type="project" value="InterPro"/>
</dbReference>
<dbReference type="CDD" id="cd02980">
    <property type="entry name" value="TRX_Fd_family"/>
    <property type="match status" value="1"/>
</dbReference>
<dbReference type="InterPro" id="IPR004108">
    <property type="entry name" value="Fe_hydrogenase_lsu_C"/>
</dbReference>
<dbReference type="SUPFAM" id="SSF53920">
    <property type="entry name" value="Fe-only hydrogenase"/>
    <property type="match status" value="1"/>
</dbReference>
<dbReference type="PROSITE" id="PS51839">
    <property type="entry name" value="4FE4S_HC3"/>
    <property type="match status" value="1"/>
</dbReference>
<evidence type="ECO:0000256" key="4">
    <source>
        <dbReference type="ARBA" id="ARBA00022737"/>
    </source>
</evidence>
<dbReference type="Pfam" id="PF10588">
    <property type="entry name" value="NADH-G_4Fe-4S_3"/>
    <property type="match status" value="1"/>
</dbReference>
<dbReference type="SUPFAM" id="SSF54862">
    <property type="entry name" value="4Fe-4S ferredoxins"/>
    <property type="match status" value="1"/>
</dbReference>
<dbReference type="InterPro" id="IPR013352">
    <property type="entry name" value="Fe_hydrogenase_subset"/>
</dbReference>
<dbReference type="FunFam" id="3.30.70.20:FF:000035">
    <property type="entry name" value="Iron hydrogenase 1"/>
    <property type="match status" value="1"/>
</dbReference>
<dbReference type="SMART" id="SM00902">
    <property type="entry name" value="Fe_hyd_SSU"/>
    <property type="match status" value="1"/>
</dbReference>
<dbReference type="Gene3D" id="3.30.70.20">
    <property type="match status" value="1"/>
</dbReference>
<evidence type="ECO:0000256" key="1">
    <source>
        <dbReference type="ARBA" id="ARBA00001966"/>
    </source>
</evidence>
<comment type="cofactor">
    <cofactor evidence="1">
        <name>[4Fe-4S] cluster</name>
        <dbReference type="ChEBI" id="CHEBI:49883"/>
    </cofactor>
</comment>
<sequence>MSASETLTIDGFKVPIQGERNLLEVIRKAHIELPTFCYHSELSIYGACRLCVVDVEGRGMIAACSTLPEPGMRVRTQTGPIRELRKVNLELLLASGDHDCPTCGKSGSCKLQSLAQRLGVDKVRFNAPRETKPLDTSSHGLVRDPNKCVLCGDCVRVCQEIQGLGVLDFTRRGSQVTVAPAFDMAMADVECVQCGQCAAVCPTGAITVKQDVDEVHAALNDPSKTVVVQVAPAVRVALGELFGLGDDSHVMGRAVAALRRLGFDKVFDTAFAADLTIMEEGAEFLSRRAKGEKLPLFTSCCPAWVQFMEQEYAAELPHLSSCRSPQQMFGSLAKDTLPKELGIDRKDLVVVSIMPCTAKKSEARRPEFGVEGNPDVDYVITTQELGRMIQNAGLALGELEPEGMDMPFGFKTGGGIIFGNSGGVTEAVIRNVVGVLGEGPILEQVRSTKGRRTAVLDLPGGEVRIAVVHGLANARALMEDVRAGREHYDFVEVMACPGGCSGGAGQPVALDSRTRQRRADSLRRLDASMDLRVSKDNSLVTQAYKDHLGEPNSPEAHRLLHTHYSIRRRIQGEGIALTEAGGARIPVSVCVGTSCHIRGSQRLLQSLLHHVEEQELGEEVEIRATFCMEACDRGPSVRVAGHTLHRADLEGVKALIEKARKGELEPSEAGHACH</sequence>
<dbReference type="EMBL" id="AP027080">
    <property type="protein sequence ID" value="BDU71210.1"/>
    <property type="molecule type" value="Genomic_DNA"/>
</dbReference>
<dbReference type="GO" id="GO:0051539">
    <property type="term" value="F:4 iron, 4 sulfur cluster binding"/>
    <property type="evidence" value="ECO:0007669"/>
    <property type="project" value="UniProtKB-KW"/>
</dbReference>
<keyword evidence="3" id="KW-0479">Metal-binding</keyword>
<dbReference type="KEGG" id="msil:METEAL_03840"/>
<dbReference type="Pfam" id="PF13510">
    <property type="entry name" value="Fer2_4"/>
    <property type="match status" value="1"/>
</dbReference>
<evidence type="ECO:0000259" key="8">
    <source>
        <dbReference type="PROSITE" id="PS51379"/>
    </source>
</evidence>
<dbReference type="Gene3D" id="3.40.30.10">
    <property type="entry name" value="Glutaredoxin"/>
    <property type="match status" value="1"/>
</dbReference>
<dbReference type="Gene3D" id="3.40.950.10">
    <property type="entry name" value="Fe-only Hydrogenase (Larger Subunit), Chain L, domain 3"/>
    <property type="match status" value="1"/>
</dbReference>
<protein>
    <submittedName>
        <fullName evidence="10">Ferredoxin</fullName>
    </submittedName>
</protein>
<feature type="domain" description="4Fe-4S His(Cys)3-ligated-type" evidence="9">
    <location>
        <begin position="80"/>
        <end position="119"/>
    </location>
</feature>
<dbReference type="PROSITE" id="PS51085">
    <property type="entry name" value="2FE2S_FER_2"/>
    <property type="match status" value="1"/>
</dbReference>
<gene>
    <name evidence="10" type="ORF">METEAL_03840</name>
</gene>
<feature type="domain" description="4Fe-4S ferredoxin-type" evidence="8">
    <location>
        <begin position="178"/>
        <end position="211"/>
    </location>
</feature>
<dbReference type="InterPro" id="IPR001041">
    <property type="entry name" value="2Fe-2S_ferredoxin-type"/>
</dbReference>
<dbReference type="InterPro" id="IPR019574">
    <property type="entry name" value="NADH_UbQ_OxRdtase_Gsu_4Fe4S-bd"/>
</dbReference>
<keyword evidence="5" id="KW-0408">Iron</keyword>
<dbReference type="InterPro" id="IPR017900">
    <property type="entry name" value="4Fe4S_Fe_S_CS"/>
</dbReference>
<evidence type="ECO:0000256" key="3">
    <source>
        <dbReference type="ARBA" id="ARBA00022723"/>
    </source>
</evidence>
<evidence type="ECO:0000256" key="6">
    <source>
        <dbReference type="ARBA" id="ARBA00023014"/>
    </source>
</evidence>
<dbReference type="InterPro" id="IPR036249">
    <property type="entry name" value="Thioredoxin-like_sf"/>
</dbReference>
<feature type="domain" description="2Fe-2S ferredoxin-type" evidence="7">
    <location>
        <begin position="3"/>
        <end position="80"/>
    </location>
</feature>
<dbReference type="RefSeq" id="WP_316414095.1">
    <property type="nucleotide sequence ID" value="NZ_AP027080.1"/>
</dbReference>
<name>A0AA48K7J5_9BACT</name>
<organism evidence="10 11">
    <name type="scientific">Mesoterricola silvestris</name>
    <dbReference type="NCBI Taxonomy" id="2927979"/>
    <lineage>
        <taxon>Bacteria</taxon>
        <taxon>Pseudomonadati</taxon>
        <taxon>Acidobacteriota</taxon>
        <taxon>Holophagae</taxon>
        <taxon>Holophagales</taxon>
        <taxon>Holophagaceae</taxon>
        <taxon>Mesoterricola</taxon>
    </lineage>
</organism>
<dbReference type="InterPro" id="IPR017896">
    <property type="entry name" value="4Fe4S_Fe-S-bd"/>
</dbReference>
<dbReference type="NCBIfam" id="TIGR02512">
    <property type="entry name" value="FeFe_hydrog_A"/>
    <property type="match status" value="1"/>
</dbReference>
<dbReference type="PANTHER" id="PTHR11615">
    <property type="entry name" value="NITRATE, FORMATE, IRON DEHYDROGENASE"/>
    <property type="match status" value="1"/>
</dbReference>
<dbReference type="PROSITE" id="PS00641">
    <property type="entry name" value="COMPLEX1_75K_1"/>
    <property type="match status" value="1"/>
</dbReference>
<keyword evidence="11" id="KW-1185">Reference proteome</keyword>
<dbReference type="AlphaFoldDB" id="A0AA48K7J5"/>
<evidence type="ECO:0000313" key="10">
    <source>
        <dbReference type="EMBL" id="BDU71210.1"/>
    </source>
</evidence>
<dbReference type="Gene3D" id="4.10.260.20">
    <property type="entry name" value="Iron hydrogenase, small subunit"/>
    <property type="match status" value="1"/>
</dbReference>
<keyword evidence="6" id="KW-0411">Iron-sulfur</keyword>
<dbReference type="SUPFAM" id="SSF52833">
    <property type="entry name" value="Thioredoxin-like"/>
    <property type="match status" value="1"/>
</dbReference>
<dbReference type="GO" id="GO:0016020">
    <property type="term" value="C:membrane"/>
    <property type="evidence" value="ECO:0007669"/>
    <property type="project" value="InterPro"/>
</dbReference>
<proteinExistence type="predicted"/>
<dbReference type="Gene3D" id="3.40.50.1780">
    <property type="match status" value="1"/>
</dbReference>